<protein>
    <recommendedName>
        <fullName evidence="2">DUF4055 domain-containing protein</fullName>
    </recommendedName>
</protein>
<feature type="compositionally biased region" description="Polar residues" evidence="1">
    <location>
        <begin position="523"/>
        <end position="536"/>
    </location>
</feature>
<name>A0A6J5MT05_9CAUD</name>
<accession>A0A6J5MT05</accession>
<feature type="region of interest" description="Disordered" evidence="1">
    <location>
        <begin position="509"/>
        <end position="557"/>
    </location>
</feature>
<evidence type="ECO:0000313" key="3">
    <source>
        <dbReference type="EMBL" id="CAB4148070.1"/>
    </source>
</evidence>
<sequence length="557" mass="61979">MPSIGVPNSIVLSADDLPAPFDRRAPEAEKVYAEVTGVDVYSPDQAEQVSRILPIKFCTLPEFYLDEAINEYIPQDFQEQKESYDVRMTRAMTCFQPFYSHYVDIIVGTALRKGVVLPQELTEEWEKFFENVNLEGRSITSFAKTLFTEALNGGIAGLIADYPRVNTDDKAVQRSMELRPYFTIIKVDDILDCRHENGPVTINGITSYEARVVYLRIKSEIRRASVDNEHYEEVVPTVVVYDIPEGRGNVRVRIYEKNVSGAADSYIIPENGETFLSIDYIPFVPCYGGKEEAFCRARPLLFDIARLNLHHWATSADLAETIHLNSSPLLTGTGVSPDEEVWAGSGRSLFSRNENARFGMVSPGMDGAETTLKQLDRIENAMDRLAAIAIASGKSQIEAGIAKLLDRSQSDSQLAVLIVSLQDCLNRALWYASGYRVDAYPLVKVALSKNFIPAKLHSQQVMAISSLYKDSEAIPIETFLEMLEAGEMFEGMHGFSVKTLLEKMGLKGSERKSEIVKPKPAQSDANNRLYVQNDPQESAGGGADGELPEHVDEQSES</sequence>
<evidence type="ECO:0000259" key="2">
    <source>
        <dbReference type="Pfam" id="PF13264"/>
    </source>
</evidence>
<feature type="compositionally biased region" description="Basic and acidic residues" evidence="1">
    <location>
        <begin position="547"/>
        <end position="557"/>
    </location>
</feature>
<proteinExistence type="predicted"/>
<dbReference type="EMBL" id="LR796483">
    <property type="protein sequence ID" value="CAB4148070.1"/>
    <property type="molecule type" value="Genomic_DNA"/>
</dbReference>
<dbReference type="Pfam" id="PF13264">
    <property type="entry name" value="DUF4055"/>
    <property type="match status" value="1"/>
</dbReference>
<reference evidence="3" key="1">
    <citation type="submission" date="2020-04" db="EMBL/GenBank/DDBJ databases">
        <authorList>
            <person name="Chiriac C."/>
            <person name="Salcher M."/>
            <person name="Ghai R."/>
            <person name="Kavagutti S V."/>
        </authorList>
    </citation>
    <scope>NUCLEOTIDE SEQUENCE</scope>
</reference>
<gene>
    <name evidence="3" type="ORF">UFOVP431_99</name>
</gene>
<dbReference type="InterPro" id="IPR025129">
    <property type="entry name" value="DUF4055"/>
</dbReference>
<feature type="domain" description="DUF4055" evidence="2">
    <location>
        <begin position="301"/>
        <end position="433"/>
    </location>
</feature>
<organism evidence="3">
    <name type="scientific">uncultured Caudovirales phage</name>
    <dbReference type="NCBI Taxonomy" id="2100421"/>
    <lineage>
        <taxon>Viruses</taxon>
        <taxon>Duplodnaviria</taxon>
        <taxon>Heunggongvirae</taxon>
        <taxon>Uroviricota</taxon>
        <taxon>Caudoviricetes</taxon>
        <taxon>Peduoviridae</taxon>
        <taxon>Maltschvirus</taxon>
        <taxon>Maltschvirus maltsch</taxon>
    </lineage>
</organism>
<evidence type="ECO:0000256" key="1">
    <source>
        <dbReference type="SAM" id="MobiDB-lite"/>
    </source>
</evidence>